<gene>
    <name evidence="2" type="ORF">J2W25_000849</name>
</gene>
<reference evidence="2" key="1">
    <citation type="submission" date="2023-07" db="EMBL/GenBank/DDBJ databases">
        <title>Sorghum-associated microbial communities from plants grown in Nebraska, USA.</title>
        <authorList>
            <person name="Schachtman D."/>
        </authorList>
    </citation>
    <scope>NUCLEOTIDE SEQUENCE</scope>
    <source>
        <strain evidence="2">DS2795</strain>
    </source>
</reference>
<organism evidence="2 3">
    <name type="scientific">Variovorax boronicumulans</name>
    <dbReference type="NCBI Taxonomy" id="436515"/>
    <lineage>
        <taxon>Bacteria</taxon>
        <taxon>Pseudomonadati</taxon>
        <taxon>Pseudomonadota</taxon>
        <taxon>Betaproteobacteria</taxon>
        <taxon>Burkholderiales</taxon>
        <taxon>Comamonadaceae</taxon>
        <taxon>Variovorax</taxon>
    </lineage>
</organism>
<evidence type="ECO:0000313" key="3">
    <source>
        <dbReference type="Proteomes" id="UP001244295"/>
    </source>
</evidence>
<dbReference type="AlphaFoldDB" id="A0AAW8DR83"/>
<evidence type="ECO:0000256" key="1">
    <source>
        <dbReference type="SAM" id="MobiDB-lite"/>
    </source>
</evidence>
<accession>A0AAW8DR83</accession>
<proteinExistence type="predicted"/>
<dbReference type="Gene3D" id="3.30.40.220">
    <property type="match status" value="1"/>
</dbReference>
<dbReference type="RefSeq" id="WP_307635828.1">
    <property type="nucleotide sequence ID" value="NZ_JAUSRR010000002.1"/>
</dbReference>
<dbReference type="Proteomes" id="UP001244295">
    <property type="component" value="Unassembled WGS sequence"/>
</dbReference>
<sequence>MSTDTKDLRLDALKAVLDACQYLKFTPGSTNDPKLVDGLYYDHSKLQKGTWVLSVYRNVMTAGNDFEMAIYPHRLAWPEDDPRPARRWLEAQKERLQHLESGIHTHEAPNAVRLGFKYDAALEFVSLIRKELARPGNRWQLPQQPTTPAPEKPFEPPTTAAQQAAPAPPGSGSASLSQSIAQRMLQTVKATCAQSGSQSVVVAKNKEWRFEDDEHFLSVVNALLDQAQGQCALSRVELDLTGERPELSPSLDRKRSDGHYEPGNLQIVARFVNRWKSDMSDEGFLELLKTVRSA</sequence>
<feature type="region of interest" description="Disordered" evidence="1">
    <location>
        <begin position="136"/>
        <end position="178"/>
    </location>
</feature>
<comment type="caution">
    <text evidence="2">The sequence shown here is derived from an EMBL/GenBank/DDBJ whole genome shotgun (WGS) entry which is preliminary data.</text>
</comment>
<name>A0AAW8DR83_9BURK</name>
<dbReference type="EMBL" id="JAUSRR010000002">
    <property type="protein sequence ID" value="MDP9921834.1"/>
    <property type="molecule type" value="Genomic_DNA"/>
</dbReference>
<evidence type="ECO:0000313" key="2">
    <source>
        <dbReference type="EMBL" id="MDP9921834.1"/>
    </source>
</evidence>
<protein>
    <submittedName>
        <fullName evidence="2">Uncharacterized protein</fullName>
    </submittedName>
</protein>
<feature type="compositionally biased region" description="Low complexity" evidence="1">
    <location>
        <begin position="157"/>
        <end position="178"/>
    </location>
</feature>